<dbReference type="OrthoDB" id="10679242at2759"/>
<feature type="compositionally biased region" description="Pro residues" evidence="1">
    <location>
        <begin position="64"/>
        <end position="75"/>
    </location>
</feature>
<comment type="caution">
    <text evidence="2">The sequence shown here is derived from an EMBL/GenBank/DDBJ whole genome shotgun (WGS) entry which is preliminary data.</text>
</comment>
<accession>A0A9P6BZH7</accession>
<evidence type="ECO:0000256" key="1">
    <source>
        <dbReference type="SAM" id="MobiDB-lite"/>
    </source>
</evidence>
<organism evidence="2 3">
    <name type="scientific">Macrolepiota fuliginosa MF-IS2</name>
    <dbReference type="NCBI Taxonomy" id="1400762"/>
    <lineage>
        <taxon>Eukaryota</taxon>
        <taxon>Fungi</taxon>
        <taxon>Dikarya</taxon>
        <taxon>Basidiomycota</taxon>
        <taxon>Agaricomycotina</taxon>
        <taxon>Agaricomycetes</taxon>
        <taxon>Agaricomycetidae</taxon>
        <taxon>Agaricales</taxon>
        <taxon>Agaricineae</taxon>
        <taxon>Agaricaceae</taxon>
        <taxon>Macrolepiota</taxon>
    </lineage>
</organism>
<feature type="region of interest" description="Disordered" evidence="1">
    <location>
        <begin position="186"/>
        <end position="229"/>
    </location>
</feature>
<evidence type="ECO:0000313" key="3">
    <source>
        <dbReference type="Proteomes" id="UP000807342"/>
    </source>
</evidence>
<dbReference type="Proteomes" id="UP000807342">
    <property type="component" value="Unassembled WGS sequence"/>
</dbReference>
<evidence type="ECO:0000313" key="2">
    <source>
        <dbReference type="EMBL" id="KAF9446271.1"/>
    </source>
</evidence>
<keyword evidence="3" id="KW-1185">Reference proteome</keyword>
<reference evidence="2" key="1">
    <citation type="submission" date="2020-11" db="EMBL/GenBank/DDBJ databases">
        <authorList>
            <consortium name="DOE Joint Genome Institute"/>
            <person name="Ahrendt S."/>
            <person name="Riley R."/>
            <person name="Andreopoulos W."/>
            <person name="Labutti K."/>
            <person name="Pangilinan J."/>
            <person name="Ruiz-Duenas F.J."/>
            <person name="Barrasa J.M."/>
            <person name="Sanchez-Garcia M."/>
            <person name="Camarero S."/>
            <person name="Miyauchi S."/>
            <person name="Serrano A."/>
            <person name="Linde D."/>
            <person name="Babiker R."/>
            <person name="Drula E."/>
            <person name="Ayuso-Fernandez I."/>
            <person name="Pacheco R."/>
            <person name="Padilla G."/>
            <person name="Ferreira P."/>
            <person name="Barriuso J."/>
            <person name="Kellner H."/>
            <person name="Castanera R."/>
            <person name="Alfaro M."/>
            <person name="Ramirez L."/>
            <person name="Pisabarro A.G."/>
            <person name="Kuo A."/>
            <person name="Tritt A."/>
            <person name="Lipzen A."/>
            <person name="He G."/>
            <person name="Yan M."/>
            <person name="Ng V."/>
            <person name="Cullen D."/>
            <person name="Martin F."/>
            <person name="Rosso M.-N."/>
            <person name="Henrissat B."/>
            <person name="Hibbett D."/>
            <person name="Martinez A.T."/>
            <person name="Grigoriev I.V."/>
        </authorList>
    </citation>
    <scope>NUCLEOTIDE SEQUENCE</scope>
    <source>
        <strain evidence="2">MF-IS2</strain>
    </source>
</reference>
<proteinExistence type="predicted"/>
<feature type="compositionally biased region" description="Polar residues" evidence="1">
    <location>
        <begin position="282"/>
        <end position="297"/>
    </location>
</feature>
<feature type="compositionally biased region" description="Low complexity" evidence="1">
    <location>
        <begin position="300"/>
        <end position="318"/>
    </location>
</feature>
<feature type="region of interest" description="Disordered" evidence="1">
    <location>
        <begin position="282"/>
        <end position="318"/>
    </location>
</feature>
<feature type="compositionally biased region" description="Acidic residues" evidence="1">
    <location>
        <begin position="47"/>
        <end position="57"/>
    </location>
</feature>
<name>A0A9P6BZH7_9AGAR</name>
<protein>
    <submittedName>
        <fullName evidence="2">Uncharacterized protein</fullName>
    </submittedName>
</protein>
<dbReference type="EMBL" id="MU151254">
    <property type="protein sequence ID" value="KAF9446271.1"/>
    <property type="molecule type" value="Genomic_DNA"/>
</dbReference>
<sequence>MGPAAVVTPWTGPLARASEGSKHIRPGPLARESEDAQHLRPGGYSYDFDESDESDDWVEVKGMPPKPDPLLPPWPNRYYDSASDSDSDPFSPPSPAPFGMKKLYGSLNPAPPVIPPGVPHYNSSAGADTYPTSPPVIPSSSFTTSASAYGSPRRPVIPYGHGPSHTYSNHPGSTYGLSSPVPSGAFSPGYIPPPPLTSPAASHHSLPPNNTYAPGFIPPPPSLMTPAGPTASLPGMHIVSDAASAAAHAAAVAHGNASPYLYSTPRPLASPYVPAWISPQPSMNSSLPMTGSMTPGSTRGMPPYGSAYGPSSSGTPPY</sequence>
<feature type="region of interest" description="Disordered" evidence="1">
    <location>
        <begin position="1"/>
        <end position="96"/>
    </location>
</feature>
<dbReference type="AlphaFoldDB" id="A0A9P6BZH7"/>
<gene>
    <name evidence="2" type="ORF">P691DRAFT_214288</name>
</gene>